<feature type="domain" description="Response regulatory" evidence="9">
    <location>
        <begin position="3"/>
        <end position="116"/>
    </location>
</feature>
<dbReference type="PANTHER" id="PTHR32071:SF117">
    <property type="entry name" value="PTS-DEPENDENT DIHYDROXYACETONE KINASE OPERON REGULATORY PROTEIN-RELATED"/>
    <property type="match status" value="1"/>
</dbReference>
<dbReference type="Gene3D" id="3.40.50.300">
    <property type="entry name" value="P-loop containing nucleotide triphosphate hydrolases"/>
    <property type="match status" value="1"/>
</dbReference>
<dbReference type="PROSITE" id="PS50110">
    <property type="entry name" value="RESPONSE_REGULATORY"/>
    <property type="match status" value="1"/>
</dbReference>
<keyword evidence="5" id="KW-0804">Transcription</keyword>
<dbReference type="SUPFAM" id="SSF52540">
    <property type="entry name" value="P-loop containing nucleoside triphosphate hydrolases"/>
    <property type="match status" value="1"/>
</dbReference>
<dbReference type="InterPro" id="IPR002078">
    <property type="entry name" value="Sigma_54_int"/>
</dbReference>
<dbReference type="Gene3D" id="1.10.10.60">
    <property type="entry name" value="Homeodomain-like"/>
    <property type="match status" value="1"/>
</dbReference>
<evidence type="ECO:0000256" key="6">
    <source>
        <dbReference type="PROSITE-ProRule" id="PRU00169"/>
    </source>
</evidence>
<dbReference type="FunFam" id="3.40.50.300:FF:000006">
    <property type="entry name" value="DNA-binding transcriptional regulator NtrC"/>
    <property type="match status" value="1"/>
</dbReference>
<dbReference type="CDD" id="cd00009">
    <property type="entry name" value="AAA"/>
    <property type="match status" value="1"/>
</dbReference>
<evidence type="ECO:0000256" key="5">
    <source>
        <dbReference type="ARBA" id="ARBA00023163"/>
    </source>
</evidence>
<keyword evidence="1" id="KW-0547">Nucleotide-binding</keyword>
<dbReference type="Pfam" id="PF25601">
    <property type="entry name" value="AAA_lid_14"/>
    <property type="match status" value="1"/>
</dbReference>
<evidence type="ECO:0000256" key="4">
    <source>
        <dbReference type="ARBA" id="ARBA00023125"/>
    </source>
</evidence>
<evidence type="ECO:0000313" key="10">
    <source>
        <dbReference type="EMBL" id="QJR11052.1"/>
    </source>
</evidence>
<keyword evidence="11" id="KW-1185">Reference proteome</keyword>
<feature type="domain" description="Sigma-54 factor interaction" evidence="8">
    <location>
        <begin position="141"/>
        <end position="369"/>
    </location>
</feature>
<organism evidence="10 11">
    <name type="scientific">Usitatibacter rugosus</name>
    <dbReference type="NCBI Taxonomy" id="2732067"/>
    <lineage>
        <taxon>Bacteria</taxon>
        <taxon>Pseudomonadati</taxon>
        <taxon>Pseudomonadota</taxon>
        <taxon>Betaproteobacteria</taxon>
        <taxon>Nitrosomonadales</taxon>
        <taxon>Usitatibacteraceae</taxon>
        <taxon>Usitatibacter</taxon>
    </lineage>
</organism>
<gene>
    <name evidence="10" type="primary">atoC_2</name>
    <name evidence="10" type="ORF">DSM104443_02123</name>
</gene>
<dbReference type="PROSITE" id="PS00675">
    <property type="entry name" value="SIGMA54_INTERACT_1"/>
    <property type="match status" value="1"/>
</dbReference>
<dbReference type="PANTHER" id="PTHR32071">
    <property type="entry name" value="TRANSCRIPTIONAL REGULATORY PROTEIN"/>
    <property type="match status" value="1"/>
</dbReference>
<dbReference type="InterPro" id="IPR025943">
    <property type="entry name" value="Sigma_54_int_dom_ATP-bd_2"/>
</dbReference>
<dbReference type="PROSITE" id="PS50045">
    <property type="entry name" value="SIGMA54_INTERACT_4"/>
    <property type="match status" value="1"/>
</dbReference>
<dbReference type="SUPFAM" id="SSF52172">
    <property type="entry name" value="CheY-like"/>
    <property type="match status" value="1"/>
</dbReference>
<dbReference type="InterPro" id="IPR001789">
    <property type="entry name" value="Sig_transdc_resp-reg_receiver"/>
</dbReference>
<feature type="modified residue" description="4-aspartylphosphate" evidence="6">
    <location>
        <position position="52"/>
    </location>
</feature>
<evidence type="ECO:0000256" key="1">
    <source>
        <dbReference type="ARBA" id="ARBA00022741"/>
    </source>
</evidence>
<dbReference type="SMART" id="SM00382">
    <property type="entry name" value="AAA"/>
    <property type="match status" value="1"/>
</dbReference>
<dbReference type="EMBL" id="CP053069">
    <property type="protein sequence ID" value="QJR11052.1"/>
    <property type="molecule type" value="Genomic_DNA"/>
</dbReference>
<dbReference type="PRINTS" id="PR01590">
    <property type="entry name" value="HTHFIS"/>
</dbReference>
<dbReference type="InterPro" id="IPR003593">
    <property type="entry name" value="AAA+_ATPase"/>
</dbReference>
<accession>A0A6M4GVI2</accession>
<dbReference type="KEGG" id="uru:DSM104443_02123"/>
<dbReference type="InterPro" id="IPR025944">
    <property type="entry name" value="Sigma_54_int_dom_CS"/>
</dbReference>
<feature type="region of interest" description="Disordered" evidence="7">
    <location>
        <begin position="375"/>
        <end position="396"/>
    </location>
</feature>
<dbReference type="GO" id="GO:0043565">
    <property type="term" value="F:sequence-specific DNA binding"/>
    <property type="evidence" value="ECO:0007669"/>
    <property type="project" value="InterPro"/>
</dbReference>
<dbReference type="Gene3D" id="1.10.8.60">
    <property type="match status" value="1"/>
</dbReference>
<dbReference type="GO" id="GO:0006355">
    <property type="term" value="P:regulation of DNA-templated transcription"/>
    <property type="evidence" value="ECO:0007669"/>
    <property type="project" value="InterPro"/>
</dbReference>
<evidence type="ECO:0000256" key="7">
    <source>
        <dbReference type="SAM" id="MobiDB-lite"/>
    </source>
</evidence>
<reference evidence="10 11" key="1">
    <citation type="submission" date="2020-04" db="EMBL/GenBank/DDBJ databases">
        <title>Usitatibacter rugosus gen. nov., sp. nov. and Usitatibacter palustris sp. nov., novel members of Usitatibacteraceae fam. nov. within the order Nitrosomonadales isolated from soil.</title>
        <authorList>
            <person name="Huber K.J."/>
            <person name="Neumann-Schaal M."/>
            <person name="Geppert A."/>
            <person name="Luckner M."/>
            <person name="Wanner G."/>
            <person name="Overmann J."/>
        </authorList>
    </citation>
    <scope>NUCLEOTIDE SEQUENCE [LARGE SCALE GENOMIC DNA]</scope>
    <source>
        <strain evidence="10 11">0125_3</strain>
    </source>
</reference>
<keyword evidence="2" id="KW-0067">ATP-binding</keyword>
<protein>
    <submittedName>
        <fullName evidence="10">Regulatory protein AtoC</fullName>
    </submittedName>
</protein>
<dbReference type="Gene3D" id="3.40.50.2300">
    <property type="match status" value="1"/>
</dbReference>
<evidence type="ECO:0000256" key="3">
    <source>
        <dbReference type="ARBA" id="ARBA00023015"/>
    </source>
</evidence>
<name>A0A6M4GVI2_9PROT</name>
<sequence>MPHALIVEDDEIAREALEELVRDAGFTTATAGTLRDARIQLTRQHPDVVLIDLKLPDGTGMDLVADIEDRRATQVVLITGYASVETAVEALRRGASDYLTKPINLERLKAVLSRVPKSGVLRAEIGKMRDELRDSGRFGRLVGRSPAMQRVYDQLARVAPTEATVFLTGESGTGKELVARTVHELSRRREQPFLAINCGAISPNLIESEMFGHERGSFTGADRMHRGYFEQANGGTLFLDEITEMPLELQVRLLRVLETRQLMRIGTAQPIDIDVRIVAATNRDPRIAVQAGKLRADLFHRLNVFPIEIPPLRSRDGDVGLIARALVEEINAEQGAHHTISPQTVALLEKHSWPGNVRELRNYIQRLSILGQLGSSQPEPLDVERPSNSASPTPSIVLPLGTPLSAADRQLIVSTLQYCGGDKKRAAGMLGICVKTLYNRLKEYGSAAEAQGMR</sequence>
<dbReference type="SUPFAM" id="SSF46689">
    <property type="entry name" value="Homeodomain-like"/>
    <property type="match status" value="1"/>
</dbReference>
<proteinExistence type="predicted"/>
<dbReference type="Pfam" id="PF00158">
    <property type="entry name" value="Sigma54_activat"/>
    <property type="match status" value="1"/>
</dbReference>
<evidence type="ECO:0000313" key="11">
    <source>
        <dbReference type="Proteomes" id="UP000501534"/>
    </source>
</evidence>
<dbReference type="GO" id="GO:0005524">
    <property type="term" value="F:ATP binding"/>
    <property type="evidence" value="ECO:0007669"/>
    <property type="project" value="UniProtKB-KW"/>
</dbReference>
<dbReference type="InterPro" id="IPR011006">
    <property type="entry name" value="CheY-like_superfamily"/>
</dbReference>
<evidence type="ECO:0000259" key="8">
    <source>
        <dbReference type="PROSITE" id="PS50045"/>
    </source>
</evidence>
<keyword evidence="6" id="KW-0597">Phosphoprotein</keyword>
<evidence type="ECO:0000259" key="9">
    <source>
        <dbReference type="PROSITE" id="PS50110"/>
    </source>
</evidence>
<dbReference type="InterPro" id="IPR009057">
    <property type="entry name" value="Homeodomain-like_sf"/>
</dbReference>
<dbReference type="GO" id="GO:0000160">
    <property type="term" value="P:phosphorelay signal transduction system"/>
    <property type="evidence" value="ECO:0007669"/>
    <property type="project" value="InterPro"/>
</dbReference>
<keyword evidence="4" id="KW-0238">DNA-binding</keyword>
<dbReference type="PROSITE" id="PS00688">
    <property type="entry name" value="SIGMA54_INTERACT_3"/>
    <property type="match status" value="1"/>
</dbReference>
<dbReference type="Pfam" id="PF02954">
    <property type="entry name" value="HTH_8"/>
    <property type="match status" value="1"/>
</dbReference>
<dbReference type="InterPro" id="IPR058031">
    <property type="entry name" value="AAA_lid_NorR"/>
</dbReference>
<dbReference type="Pfam" id="PF00072">
    <property type="entry name" value="Response_reg"/>
    <property type="match status" value="1"/>
</dbReference>
<dbReference type="SMART" id="SM00448">
    <property type="entry name" value="REC"/>
    <property type="match status" value="1"/>
</dbReference>
<keyword evidence="3" id="KW-0805">Transcription regulation</keyword>
<dbReference type="PROSITE" id="PS00676">
    <property type="entry name" value="SIGMA54_INTERACT_2"/>
    <property type="match status" value="1"/>
</dbReference>
<dbReference type="InterPro" id="IPR002197">
    <property type="entry name" value="HTH_Fis"/>
</dbReference>
<dbReference type="AlphaFoldDB" id="A0A6M4GVI2"/>
<evidence type="ECO:0000256" key="2">
    <source>
        <dbReference type="ARBA" id="ARBA00022840"/>
    </source>
</evidence>
<dbReference type="InterPro" id="IPR027417">
    <property type="entry name" value="P-loop_NTPase"/>
</dbReference>
<dbReference type="Proteomes" id="UP000501534">
    <property type="component" value="Chromosome"/>
</dbReference>
<dbReference type="InterPro" id="IPR025662">
    <property type="entry name" value="Sigma_54_int_dom_ATP-bd_1"/>
</dbReference>
<dbReference type="RefSeq" id="WP_171092059.1">
    <property type="nucleotide sequence ID" value="NZ_CP053069.1"/>
</dbReference>